<dbReference type="RefSeq" id="WP_234845480.1">
    <property type="nucleotide sequence ID" value="NZ_BAAART010000082.1"/>
</dbReference>
<keyword evidence="3" id="KW-0597">Phosphoprotein</keyword>
<dbReference type="InterPro" id="IPR020845">
    <property type="entry name" value="AMP-binding_CS"/>
</dbReference>
<reference evidence="5 6" key="1">
    <citation type="journal article" date="2019" name="Int. J. Syst. Evol. Microbiol.">
        <title>The Global Catalogue of Microorganisms (GCM) 10K type strain sequencing project: providing services to taxonomists for standard genome sequencing and annotation.</title>
        <authorList>
            <consortium name="The Broad Institute Genomics Platform"/>
            <consortium name="The Broad Institute Genome Sequencing Center for Infectious Disease"/>
            <person name="Wu L."/>
            <person name="Ma J."/>
        </authorList>
    </citation>
    <scope>NUCLEOTIDE SEQUENCE [LARGE SCALE GENOMIC DNA]</scope>
    <source>
        <strain evidence="5 6">JCM 3053</strain>
    </source>
</reference>
<dbReference type="PANTHER" id="PTHR45527">
    <property type="entry name" value="NONRIBOSOMAL PEPTIDE SYNTHETASE"/>
    <property type="match status" value="1"/>
</dbReference>
<dbReference type="Pfam" id="PF00501">
    <property type="entry name" value="AMP-binding"/>
    <property type="match status" value="1"/>
</dbReference>
<dbReference type="Proteomes" id="UP001501474">
    <property type="component" value="Unassembled WGS sequence"/>
</dbReference>
<dbReference type="EMBL" id="BAAART010000082">
    <property type="protein sequence ID" value="GAA2240072.1"/>
    <property type="molecule type" value="Genomic_DNA"/>
</dbReference>
<evidence type="ECO:0000259" key="4">
    <source>
        <dbReference type="PROSITE" id="PS50075"/>
    </source>
</evidence>
<dbReference type="SUPFAM" id="SSF56801">
    <property type="entry name" value="Acetyl-CoA synthetase-like"/>
    <property type="match status" value="1"/>
</dbReference>
<dbReference type="InterPro" id="IPR023213">
    <property type="entry name" value="CAT-like_dom_sf"/>
</dbReference>
<dbReference type="Gene3D" id="1.10.1200.10">
    <property type="entry name" value="ACP-like"/>
    <property type="match status" value="1"/>
</dbReference>
<evidence type="ECO:0000256" key="1">
    <source>
        <dbReference type="ARBA" id="ARBA00001957"/>
    </source>
</evidence>
<dbReference type="SMART" id="SM00823">
    <property type="entry name" value="PKS_PP"/>
    <property type="match status" value="1"/>
</dbReference>
<sequence>MIESFIDFFEAHVAATPHATAVVSATGELSYRDLDALARRQARELADRGVRPGDLVGVYAEPGSAMIAAILGVLKAGAAYVPLDPEYPEQRLDYLVEDSGMSAVLAEERLAARLSGRGLPVVGVASSADAASAPAVETVRRGPDDLVYVIYTSGSTGRPKGVRVTEANVVNLLKAVGENYKLSARDVTVFTHSFTFDASVLEILAPLAFGAKLVVAAAEERRDAAKLVAAVKRHGVTIWDMVPAMLAQVVDLPDFSADCASLRLAISGADVLPPGLAHRFLTLAPWCELQNQYGPTEATVITTVWPCTTDTAAGPVPIGFPIAGTSVHVLDDRLAPLAQGEIGEIYIGGAGVTAGYHRRPELTAERFVTAPDGRRLYRTGDLGRLRADGALEFQGRADRQLAVRGFRVEPGEIEDVLCADPTVQAAAVTTRGSGNDVLLVAYVTPAADAQILVPALRQHVRDALPEHLRPNVYVVMAELPLGISGKVDHRALPAPPSTRPELSVPYAAPGDREEQQVAATVAQILGLDEVGVDDNFFELGAHSLLATKIITRVRAEFQTDIPVSVVFEHPTVAGLVGWLRANADSATKVQGPTRADHTGLIPLSLPQEQVWFLGKLVPDSIAYATQAYLDLHGPVSVAVLEESLTEIVRRHELLRTAFVEGADGMPEQIVHPPFPVSVQVEDLSGEPEEIREILALDRMQSIVARPFDVGRLPLFRWVLFRLSADHHMLLLVEHHFIHDGWSFGVLMQELRECYRAFDEGGRPRLPELPVQFADYAVWQRQWLDGEEAERQWEFWREKLRGAEELLPLPTDRPRPQVQSHHGDVVVMPVPADLYRSIRQLGAATGATGYMVMTAIFTMLMNRYSGKTDMTIAISMANRRFESTERLIGMMINGGLLRADLSGDPTFGELRGRITEAALEIYRHQDFPFSKLVEYLNPERNLAYNPLYQVAFSYHDARVPQMSLGETPAEIHYLQNYSAKHDLDVIVIPRGEQLATVPGSDPADEVLMEWIYSTDLFDRPTVAAMAEDFVELCRRVVDAPDKTLSELVGRAAADPSAKA</sequence>
<dbReference type="InterPro" id="IPR000873">
    <property type="entry name" value="AMP-dep_synth/lig_dom"/>
</dbReference>
<dbReference type="InterPro" id="IPR025110">
    <property type="entry name" value="AMP-bd_C"/>
</dbReference>
<dbReference type="PROSITE" id="PS50075">
    <property type="entry name" value="CARRIER"/>
    <property type="match status" value="1"/>
</dbReference>
<evidence type="ECO:0000256" key="3">
    <source>
        <dbReference type="ARBA" id="ARBA00022553"/>
    </source>
</evidence>
<gene>
    <name evidence="5" type="ORF">GCM10010104_39350</name>
</gene>
<dbReference type="Gene3D" id="3.40.50.12780">
    <property type="entry name" value="N-terminal domain of ligase-like"/>
    <property type="match status" value="1"/>
</dbReference>
<keyword evidence="2" id="KW-0596">Phosphopantetheine</keyword>
<dbReference type="CDD" id="cd05930">
    <property type="entry name" value="A_NRPS"/>
    <property type="match status" value="1"/>
</dbReference>
<comment type="cofactor">
    <cofactor evidence="1">
        <name>pantetheine 4'-phosphate</name>
        <dbReference type="ChEBI" id="CHEBI:47942"/>
    </cofactor>
</comment>
<dbReference type="PROSITE" id="PS00012">
    <property type="entry name" value="PHOSPHOPANTETHEINE"/>
    <property type="match status" value="1"/>
</dbReference>
<dbReference type="NCBIfam" id="TIGR01733">
    <property type="entry name" value="AA-adenyl-dom"/>
    <property type="match status" value="1"/>
</dbReference>
<dbReference type="InterPro" id="IPR001242">
    <property type="entry name" value="Condensation_dom"/>
</dbReference>
<dbReference type="InterPro" id="IPR042099">
    <property type="entry name" value="ANL_N_sf"/>
</dbReference>
<proteinExistence type="predicted"/>
<dbReference type="InterPro" id="IPR010071">
    <property type="entry name" value="AA_adenyl_dom"/>
</dbReference>
<dbReference type="Pfam" id="PF00550">
    <property type="entry name" value="PP-binding"/>
    <property type="match status" value="1"/>
</dbReference>
<dbReference type="Pfam" id="PF00668">
    <property type="entry name" value="Condensation"/>
    <property type="match status" value="1"/>
</dbReference>
<dbReference type="SUPFAM" id="SSF47336">
    <property type="entry name" value="ACP-like"/>
    <property type="match status" value="1"/>
</dbReference>
<dbReference type="PANTHER" id="PTHR45527:SF1">
    <property type="entry name" value="FATTY ACID SYNTHASE"/>
    <property type="match status" value="1"/>
</dbReference>
<dbReference type="InterPro" id="IPR006162">
    <property type="entry name" value="Ppantetheine_attach_site"/>
</dbReference>
<name>A0ABN3DRI7_9ACTN</name>
<organism evidence="5 6">
    <name type="scientific">Streptomyces indiaensis</name>
    <dbReference type="NCBI Taxonomy" id="284033"/>
    <lineage>
        <taxon>Bacteria</taxon>
        <taxon>Bacillati</taxon>
        <taxon>Actinomycetota</taxon>
        <taxon>Actinomycetes</taxon>
        <taxon>Kitasatosporales</taxon>
        <taxon>Streptomycetaceae</taxon>
        <taxon>Streptomyces</taxon>
    </lineage>
</organism>
<dbReference type="InterPro" id="IPR020806">
    <property type="entry name" value="PKS_PP-bd"/>
</dbReference>
<keyword evidence="6" id="KW-1185">Reference proteome</keyword>
<evidence type="ECO:0000313" key="6">
    <source>
        <dbReference type="Proteomes" id="UP001501474"/>
    </source>
</evidence>
<dbReference type="SUPFAM" id="SSF52777">
    <property type="entry name" value="CoA-dependent acyltransferases"/>
    <property type="match status" value="2"/>
</dbReference>
<protein>
    <recommendedName>
        <fullName evidence="4">Carrier domain-containing protein</fullName>
    </recommendedName>
</protein>
<accession>A0ABN3DRI7</accession>
<dbReference type="InterPro" id="IPR045851">
    <property type="entry name" value="AMP-bd_C_sf"/>
</dbReference>
<dbReference type="Gene3D" id="3.30.300.30">
    <property type="match status" value="1"/>
</dbReference>
<dbReference type="CDD" id="cd19531">
    <property type="entry name" value="LCL_NRPS-like"/>
    <property type="match status" value="1"/>
</dbReference>
<dbReference type="SMART" id="SM01294">
    <property type="entry name" value="PKS_PP_betabranch"/>
    <property type="match status" value="1"/>
</dbReference>
<dbReference type="InterPro" id="IPR009081">
    <property type="entry name" value="PP-bd_ACP"/>
</dbReference>
<comment type="caution">
    <text evidence="5">The sequence shown here is derived from an EMBL/GenBank/DDBJ whole genome shotgun (WGS) entry which is preliminary data.</text>
</comment>
<dbReference type="PROSITE" id="PS00455">
    <property type="entry name" value="AMP_BINDING"/>
    <property type="match status" value="1"/>
</dbReference>
<dbReference type="InterPro" id="IPR036736">
    <property type="entry name" value="ACP-like_sf"/>
</dbReference>
<dbReference type="Gene3D" id="3.30.559.30">
    <property type="entry name" value="Nonribosomal peptide synthetase, condensation domain"/>
    <property type="match status" value="1"/>
</dbReference>
<evidence type="ECO:0000256" key="2">
    <source>
        <dbReference type="ARBA" id="ARBA00022450"/>
    </source>
</evidence>
<feature type="domain" description="Carrier" evidence="4">
    <location>
        <begin position="508"/>
        <end position="583"/>
    </location>
</feature>
<dbReference type="Gene3D" id="3.30.559.10">
    <property type="entry name" value="Chloramphenicol acetyltransferase-like domain"/>
    <property type="match status" value="1"/>
</dbReference>
<dbReference type="Pfam" id="PF13193">
    <property type="entry name" value="AMP-binding_C"/>
    <property type="match status" value="1"/>
</dbReference>
<evidence type="ECO:0000313" key="5">
    <source>
        <dbReference type="EMBL" id="GAA2240072.1"/>
    </source>
</evidence>